<sequence>MAYVEDRAFDKLSGTEILKASPLALHFIELFSPKQSFIFLVIDVSYGSKIGSRKLKARTF</sequence>
<dbReference type="KEGG" id="anf:AQPE_2636"/>
<proteinExistence type="predicted"/>
<accession>A0A5K7SB00</accession>
<evidence type="ECO:0000313" key="2">
    <source>
        <dbReference type="Proteomes" id="UP001193389"/>
    </source>
</evidence>
<evidence type="ECO:0000313" key="1">
    <source>
        <dbReference type="EMBL" id="BBE18474.1"/>
    </source>
</evidence>
<reference evidence="1" key="1">
    <citation type="journal article" date="2020" name="Int. J. Syst. Evol. Microbiol.">
        <title>Aquipluma nitroreducens gen. nov. sp. nov., a novel facultatively anaerobic bacterium isolated from a freshwater lake.</title>
        <authorList>
            <person name="Watanabe M."/>
            <person name="Kojima H."/>
            <person name="Fukui M."/>
        </authorList>
    </citation>
    <scope>NUCLEOTIDE SEQUENCE</scope>
    <source>
        <strain evidence="1">MeG22</strain>
    </source>
</reference>
<dbReference type="Proteomes" id="UP001193389">
    <property type="component" value="Chromosome"/>
</dbReference>
<dbReference type="AlphaFoldDB" id="A0A5K7SB00"/>
<name>A0A5K7SB00_9BACT</name>
<dbReference type="EMBL" id="AP018694">
    <property type="protein sequence ID" value="BBE18474.1"/>
    <property type="molecule type" value="Genomic_DNA"/>
</dbReference>
<organism evidence="1 2">
    <name type="scientific">Aquipluma nitroreducens</name>
    <dbReference type="NCBI Taxonomy" id="2010828"/>
    <lineage>
        <taxon>Bacteria</taxon>
        <taxon>Pseudomonadati</taxon>
        <taxon>Bacteroidota</taxon>
        <taxon>Bacteroidia</taxon>
        <taxon>Marinilabiliales</taxon>
        <taxon>Prolixibacteraceae</taxon>
        <taxon>Aquipluma</taxon>
    </lineage>
</organism>
<protein>
    <submittedName>
        <fullName evidence="1">Uncharacterized protein</fullName>
    </submittedName>
</protein>
<keyword evidence="2" id="KW-1185">Reference proteome</keyword>
<dbReference type="RefSeq" id="WP_318346806.1">
    <property type="nucleotide sequence ID" value="NZ_AP018694.1"/>
</dbReference>
<gene>
    <name evidence="1" type="ORF">AQPE_2636</name>
</gene>